<feature type="transmembrane region" description="Helical" evidence="8">
    <location>
        <begin position="78"/>
        <end position="96"/>
    </location>
</feature>
<reference evidence="10" key="1">
    <citation type="submission" date="2022-01" db="UniProtKB">
        <authorList>
            <consortium name="EnsemblMetazoa"/>
        </authorList>
    </citation>
    <scope>IDENTIFICATION</scope>
</reference>
<keyword evidence="7 8" id="KW-0472">Membrane</keyword>
<feature type="domain" description="Major facilitator superfamily (MFS) profile" evidence="9">
    <location>
        <begin position="1"/>
        <end position="436"/>
    </location>
</feature>
<dbReference type="InterPro" id="IPR036259">
    <property type="entry name" value="MFS_trans_sf"/>
</dbReference>
<dbReference type="InterPro" id="IPR005828">
    <property type="entry name" value="MFS_sugar_transport-like"/>
</dbReference>
<feature type="transmembrane region" description="Helical" evidence="8">
    <location>
        <begin position="410"/>
        <end position="432"/>
    </location>
</feature>
<proteinExistence type="predicted"/>
<dbReference type="GeneID" id="106661649"/>
<evidence type="ECO:0000256" key="6">
    <source>
        <dbReference type="ARBA" id="ARBA00022989"/>
    </source>
</evidence>
<dbReference type="KEGG" id="clec:106661649"/>
<dbReference type="OrthoDB" id="6604526at2759"/>
<keyword evidence="6 8" id="KW-1133">Transmembrane helix</keyword>
<evidence type="ECO:0000313" key="11">
    <source>
        <dbReference type="Proteomes" id="UP000494040"/>
    </source>
</evidence>
<dbReference type="SUPFAM" id="SSF103473">
    <property type="entry name" value="MFS general substrate transporter"/>
    <property type="match status" value="1"/>
</dbReference>
<dbReference type="InterPro" id="IPR005829">
    <property type="entry name" value="Sugar_transporter_CS"/>
</dbReference>
<dbReference type="PROSITE" id="PS50850">
    <property type="entry name" value="MFS"/>
    <property type="match status" value="1"/>
</dbReference>
<keyword evidence="11" id="KW-1185">Reference proteome</keyword>
<protein>
    <recommendedName>
        <fullName evidence="9">Major facilitator superfamily (MFS) profile domain-containing protein</fullName>
    </recommendedName>
</protein>
<evidence type="ECO:0000256" key="3">
    <source>
        <dbReference type="ARBA" id="ARBA00022475"/>
    </source>
</evidence>
<feature type="transmembrane region" description="Helical" evidence="8">
    <location>
        <begin position="48"/>
        <end position="71"/>
    </location>
</feature>
<dbReference type="PROSITE" id="PS00216">
    <property type="entry name" value="SUGAR_TRANSPORT_1"/>
    <property type="match status" value="2"/>
</dbReference>
<dbReference type="EnsemblMetazoa" id="XM_024228347.1">
    <property type="protein sequence ID" value="XP_024084115.1"/>
    <property type="gene ID" value="LOC106661649"/>
</dbReference>
<dbReference type="GO" id="GO:0022857">
    <property type="term" value="F:transmembrane transporter activity"/>
    <property type="evidence" value="ECO:0007669"/>
    <property type="project" value="InterPro"/>
</dbReference>
<dbReference type="PANTHER" id="PTHR48021:SF46">
    <property type="entry name" value="MAJOR FACILITATOR SUPERFAMILY (MFS) PROFILE DOMAIN-CONTAINING PROTEIN"/>
    <property type="match status" value="1"/>
</dbReference>
<feature type="transmembrane region" description="Helical" evidence="8">
    <location>
        <begin position="345"/>
        <end position="366"/>
    </location>
</feature>
<dbReference type="InterPro" id="IPR050549">
    <property type="entry name" value="MFS_Trehalose_Transporter"/>
</dbReference>
<sequence length="481" mass="53118">MGGTARQYLASTSCCLSVAMTAICFVWLEPLMLSLLGPESEIPMTTSQSSWLVASVEFGEVLVTLPAGILADKWGRKPLLLSTGPMCLVSWVLILATRDLSILFVARIIQGAAVAVVYTVAPMYIAEISEPRIRGELSGHFQTMWYVGILFTYVTGPYLSYQNYTYCCAVIPLIFFATFIIMPESPYYLFMVEKPNEAAKAVRWLRATDDIEDEFESIRYSVQEDMKQKGSWKDLIATKKDRKAFFIVQTVCAIKYLNGMPAVVTYAAQTFASGPIGILSHHELTIILGVLLCVTTFSSAFISDSVGRRPLLIISTLGSVFFNIVVGTYYYLITVANVDVSAYHWIMYMGVAGFCMVSNVGLGPLMQTIQAEFFPSHTRAVGSGVTEITASVATFINLKQFQTITDLCGVYMNFWIFALFGFTGTIIICFVIPETAGKSLGQIQSDFQTEKSNISKKPKTNGIELTKYGNKEYNSSNGVKV</sequence>
<comment type="subcellular location">
    <subcellularLocation>
        <location evidence="1">Cell membrane</location>
        <topology evidence="1">Multi-pass membrane protein</topology>
    </subcellularLocation>
</comment>
<dbReference type="Gene3D" id="1.20.1250.20">
    <property type="entry name" value="MFS general substrate transporter like domains"/>
    <property type="match status" value="1"/>
</dbReference>
<keyword evidence="4" id="KW-0762">Sugar transport</keyword>
<feature type="transmembrane region" description="Helical" evidence="8">
    <location>
        <begin position="7"/>
        <end position="28"/>
    </location>
</feature>
<feature type="transmembrane region" description="Helical" evidence="8">
    <location>
        <begin position="244"/>
        <end position="264"/>
    </location>
</feature>
<feature type="transmembrane region" description="Helical" evidence="8">
    <location>
        <begin position="137"/>
        <end position="155"/>
    </location>
</feature>
<dbReference type="RefSeq" id="XP_024084115.1">
    <property type="nucleotide sequence ID" value="XM_024228347.1"/>
</dbReference>
<dbReference type="FunFam" id="1.20.1250.20:FF:000218">
    <property type="entry name" value="facilitated trehalose transporter Tret1"/>
    <property type="match status" value="1"/>
</dbReference>
<dbReference type="OMA" id="ATINILC"/>
<dbReference type="AlphaFoldDB" id="A0A8I6SN33"/>
<evidence type="ECO:0000256" key="1">
    <source>
        <dbReference type="ARBA" id="ARBA00004651"/>
    </source>
</evidence>
<dbReference type="Proteomes" id="UP000494040">
    <property type="component" value="Unassembled WGS sequence"/>
</dbReference>
<accession>A0A8I6SN33</accession>
<feature type="transmembrane region" description="Helical" evidence="8">
    <location>
        <begin position="311"/>
        <end position="333"/>
    </location>
</feature>
<organism evidence="10 11">
    <name type="scientific">Cimex lectularius</name>
    <name type="common">Bed bug</name>
    <name type="synonym">Acanthia lectularia</name>
    <dbReference type="NCBI Taxonomy" id="79782"/>
    <lineage>
        <taxon>Eukaryota</taxon>
        <taxon>Metazoa</taxon>
        <taxon>Ecdysozoa</taxon>
        <taxon>Arthropoda</taxon>
        <taxon>Hexapoda</taxon>
        <taxon>Insecta</taxon>
        <taxon>Pterygota</taxon>
        <taxon>Neoptera</taxon>
        <taxon>Paraneoptera</taxon>
        <taxon>Hemiptera</taxon>
        <taxon>Heteroptera</taxon>
        <taxon>Panheteroptera</taxon>
        <taxon>Cimicomorpha</taxon>
        <taxon>Cimicidae</taxon>
        <taxon>Cimex</taxon>
    </lineage>
</organism>
<evidence type="ECO:0000313" key="10">
    <source>
        <dbReference type="EnsemblMetazoa" id="XP_024084115.1"/>
    </source>
</evidence>
<evidence type="ECO:0000259" key="9">
    <source>
        <dbReference type="PROSITE" id="PS50850"/>
    </source>
</evidence>
<evidence type="ECO:0000256" key="4">
    <source>
        <dbReference type="ARBA" id="ARBA00022597"/>
    </source>
</evidence>
<evidence type="ECO:0000256" key="8">
    <source>
        <dbReference type="SAM" id="Phobius"/>
    </source>
</evidence>
<name>A0A8I6SN33_CIMLE</name>
<keyword evidence="3" id="KW-1003">Cell membrane</keyword>
<dbReference type="PANTHER" id="PTHR48021">
    <property type="match status" value="1"/>
</dbReference>
<feature type="transmembrane region" description="Helical" evidence="8">
    <location>
        <begin position="284"/>
        <end position="302"/>
    </location>
</feature>
<evidence type="ECO:0000256" key="7">
    <source>
        <dbReference type="ARBA" id="ARBA00023136"/>
    </source>
</evidence>
<evidence type="ECO:0000256" key="2">
    <source>
        <dbReference type="ARBA" id="ARBA00022448"/>
    </source>
</evidence>
<dbReference type="Pfam" id="PF00083">
    <property type="entry name" value="Sugar_tr"/>
    <property type="match status" value="1"/>
</dbReference>
<feature type="transmembrane region" description="Helical" evidence="8">
    <location>
        <begin position="102"/>
        <end position="125"/>
    </location>
</feature>
<evidence type="ECO:0000256" key="5">
    <source>
        <dbReference type="ARBA" id="ARBA00022692"/>
    </source>
</evidence>
<keyword evidence="2" id="KW-0813">Transport</keyword>
<dbReference type="InterPro" id="IPR020846">
    <property type="entry name" value="MFS_dom"/>
</dbReference>
<keyword evidence="5 8" id="KW-0812">Transmembrane</keyword>
<dbReference type="GO" id="GO:0005886">
    <property type="term" value="C:plasma membrane"/>
    <property type="evidence" value="ECO:0007669"/>
    <property type="project" value="UniProtKB-SubCell"/>
</dbReference>
<feature type="transmembrane region" description="Helical" evidence="8">
    <location>
        <begin position="161"/>
        <end position="181"/>
    </location>
</feature>